<dbReference type="InterPro" id="IPR041472">
    <property type="entry name" value="BL00235/CARNS1_N"/>
</dbReference>
<dbReference type="Pfam" id="PF13535">
    <property type="entry name" value="ATP-grasp_4"/>
    <property type="match status" value="1"/>
</dbReference>
<evidence type="ECO:0000256" key="3">
    <source>
        <dbReference type="ARBA" id="ARBA00022840"/>
    </source>
</evidence>
<evidence type="ECO:0000259" key="5">
    <source>
        <dbReference type="PROSITE" id="PS50975"/>
    </source>
</evidence>
<evidence type="ECO:0000313" key="7">
    <source>
        <dbReference type="Proteomes" id="UP001602322"/>
    </source>
</evidence>
<proteinExistence type="predicted"/>
<gene>
    <name evidence="6" type="ORF">ACFY8O_16445</name>
</gene>
<dbReference type="PANTHER" id="PTHR43585">
    <property type="entry name" value="FUMIPYRROLE BIOSYNTHESIS PROTEIN C"/>
    <property type="match status" value="1"/>
</dbReference>
<sequence length="422" mass="45672">MPDSLRSTAERRTRVLIVEPVSSGTRTVEDAYLLGFEVVVASAGVDDRSLPPGVAGFVGTLLTVDTNDEQALADAVVAYHAEHPVDAIVPGAEFYIPAVTRLVHRLGLPGLPLEAIDPVRNKALMRERTAAAGLRVPRHVRAGTPEEINRAAETIGFPCVIKPVESSGSIHVRRADTAGELRAAFEELAADRRLDLGFAMDTQVVVEEYVTGPEFSADGYVHDGEVVVLSVTRKLLGPEPYFVELGHIVPSDVPADVLERVTEYVRGVTEAVSLTSGPFHCELRLPEDEPVLIEIAARLPGDRITELVQRATGTSMSRVMLAAYLGRTPQELRADGEREAKCAGIRYFTAEGLTSYSELKGWDEVAARPEVTETGLVIAAGEEIPPLHDFRGRIGYALFSADSPEQAREIWQSLGETVVPVP</sequence>
<dbReference type="Proteomes" id="UP001602322">
    <property type="component" value="Unassembled WGS sequence"/>
</dbReference>
<keyword evidence="7" id="KW-1185">Reference proteome</keyword>
<dbReference type="InterPro" id="IPR040570">
    <property type="entry name" value="LAL_C2"/>
</dbReference>
<dbReference type="PANTHER" id="PTHR43585:SF2">
    <property type="entry name" value="ATP-GRASP ENZYME FSQD"/>
    <property type="match status" value="1"/>
</dbReference>
<dbReference type="Gene3D" id="3.30.470.20">
    <property type="entry name" value="ATP-grasp fold, B domain"/>
    <property type="match status" value="1"/>
</dbReference>
<keyword evidence="3 4" id="KW-0067">ATP-binding</keyword>
<dbReference type="EMBL" id="JBIBEG010000004">
    <property type="protein sequence ID" value="MFF5897508.1"/>
    <property type="molecule type" value="Genomic_DNA"/>
</dbReference>
<dbReference type="Pfam" id="PF18603">
    <property type="entry name" value="LAL_C2"/>
    <property type="match status" value="1"/>
</dbReference>
<evidence type="ECO:0000313" key="6">
    <source>
        <dbReference type="EMBL" id="MFF5897508.1"/>
    </source>
</evidence>
<comment type="caution">
    <text evidence="6">The sequence shown here is derived from an EMBL/GenBank/DDBJ whole genome shotgun (WGS) entry which is preliminary data.</text>
</comment>
<dbReference type="Gene3D" id="3.40.50.20">
    <property type="match status" value="1"/>
</dbReference>
<feature type="domain" description="ATP-grasp" evidence="5">
    <location>
        <begin position="126"/>
        <end position="325"/>
    </location>
</feature>
<accession>A0ABW6X602</accession>
<evidence type="ECO:0000256" key="4">
    <source>
        <dbReference type="PROSITE-ProRule" id="PRU00409"/>
    </source>
</evidence>
<evidence type="ECO:0000256" key="1">
    <source>
        <dbReference type="ARBA" id="ARBA00022598"/>
    </source>
</evidence>
<name>A0ABW6X602_9ACTN</name>
<dbReference type="RefSeq" id="WP_387902729.1">
    <property type="nucleotide sequence ID" value="NZ_JBIBEG010000004.1"/>
</dbReference>
<dbReference type="PROSITE" id="PS50975">
    <property type="entry name" value="ATP_GRASP"/>
    <property type="match status" value="1"/>
</dbReference>
<dbReference type="InterPro" id="IPR052032">
    <property type="entry name" value="ATP-dep_AA_Ligase"/>
</dbReference>
<keyword evidence="1" id="KW-0436">Ligase</keyword>
<protein>
    <submittedName>
        <fullName evidence="6">ATP-grasp domain-containing protein</fullName>
    </submittedName>
</protein>
<dbReference type="SUPFAM" id="SSF56059">
    <property type="entry name" value="Glutathione synthetase ATP-binding domain-like"/>
    <property type="match status" value="1"/>
</dbReference>
<keyword evidence="2 4" id="KW-0547">Nucleotide-binding</keyword>
<dbReference type="Pfam" id="PF18130">
    <property type="entry name" value="ATPgrasp_N"/>
    <property type="match status" value="1"/>
</dbReference>
<reference evidence="6 7" key="1">
    <citation type="submission" date="2024-10" db="EMBL/GenBank/DDBJ databases">
        <title>The Natural Products Discovery Center: Release of the First 8490 Sequenced Strains for Exploring Actinobacteria Biosynthetic Diversity.</title>
        <authorList>
            <person name="Kalkreuter E."/>
            <person name="Kautsar S.A."/>
            <person name="Yang D."/>
            <person name="Bader C.D."/>
            <person name="Teijaro C.N."/>
            <person name="Fluegel L."/>
            <person name="Davis C.M."/>
            <person name="Simpson J.R."/>
            <person name="Lauterbach L."/>
            <person name="Steele A.D."/>
            <person name="Gui C."/>
            <person name="Meng S."/>
            <person name="Li G."/>
            <person name="Viehrig K."/>
            <person name="Ye F."/>
            <person name="Su P."/>
            <person name="Kiefer A.F."/>
            <person name="Nichols A."/>
            <person name="Cepeda A.J."/>
            <person name="Yan W."/>
            <person name="Fan B."/>
            <person name="Jiang Y."/>
            <person name="Adhikari A."/>
            <person name="Zheng C.-J."/>
            <person name="Schuster L."/>
            <person name="Cowan T.M."/>
            <person name="Smanski M.J."/>
            <person name="Chevrette M.G."/>
            <person name="De Carvalho L.P.S."/>
            <person name="Shen B."/>
        </authorList>
    </citation>
    <scope>NUCLEOTIDE SEQUENCE [LARGE SCALE GENOMIC DNA]</scope>
    <source>
        <strain evidence="6 7">NPDC012540</strain>
    </source>
</reference>
<organism evidence="6 7">
    <name type="scientific">Streptomyces argenteolus</name>
    <dbReference type="NCBI Taxonomy" id="67274"/>
    <lineage>
        <taxon>Bacteria</taxon>
        <taxon>Bacillati</taxon>
        <taxon>Actinomycetota</taxon>
        <taxon>Actinomycetes</taxon>
        <taxon>Kitasatosporales</taxon>
        <taxon>Streptomycetaceae</taxon>
        <taxon>Streptomyces</taxon>
    </lineage>
</organism>
<evidence type="ECO:0000256" key="2">
    <source>
        <dbReference type="ARBA" id="ARBA00022741"/>
    </source>
</evidence>
<dbReference type="InterPro" id="IPR011761">
    <property type="entry name" value="ATP-grasp"/>
</dbReference>